<comment type="caution">
    <text evidence="1">The sequence shown here is derived from an EMBL/GenBank/DDBJ whole genome shotgun (WGS) entry which is preliminary data.</text>
</comment>
<organism evidence="1">
    <name type="scientific">marine sediment metagenome</name>
    <dbReference type="NCBI Taxonomy" id="412755"/>
    <lineage>
        <taxon>unclassified sequences</taxon>
        <taxon>metagenomes</taxon>
        <taxon>ecological metagenomes</taxon>
    </lineage>
</organism>
<accession>X1HWN6</accession>
<dbReference type="EMBL" id="BARU01017627">
    <property type="protein sequence ID" value="GAH61455.1"/>
    <property type="molecule type" value="Genomic_DNA"/>
</dbReference>
<proteinExistence type="predicted"/>
<protein>
    <submittedName>
        <fullName evidence="1">Uncharacterized protein</fullName>
    </submittedName>
</protein>
<dbReference type="AlphaFoldDB" id="X1HWN6"/>
<reference evidence="1" key="1">
    <citation type="journal article" date="2014" name="Front. Microbiol.">
        <title>High frequency of phylogenetically diverse reductive dehalogenase-homologous genes in deep subseafloor sedimentary metagenomes.</title>
        <authorList>
            <person name="Kawai M."/>
            <person name="Futagami T."/>
            <person name="Toyoda A."/>
            <person name="Takaki Y."/>
            <person name="Nishi S."/>
            <person name="Hori S."/>
            <person name="Arai W."/>
            <person name="Tsubouchi T."/>
            <person name="Morono Y."/>
            <person name="Uchiyama I."/>
            <person name="Ito T."/>
            <person name="Fujiyama A."/>
            <person name="Inagaki F."/>
            <person name="Takami H."/>
        </authorList>
    </citation>
    <scope>NUCLEOTIDE SEQUENCE</scope>
    <source>
        <strain evidence="1">Expedition CK06-06</strain>
    </source>
</reference>
<evidence type="ECO:0000313" key="1">
    <source>
        <dbReference type="EMBL" id="GAH61455.1"/>
    </source>
</evidence>
<name>X1HWN6_9ZZZZ</name>
<sequence>MIWLGVEPLQILKEYLIEDDISLDPDHILQERDSFITSFRDQKPEWYKIMEEGIDYLVHKKVKVTIDVLNGLFFEEESKIW</sequence>
<gene>
    <name evidence="1" type="ORF">S03H2_29223</name>
</gene>